<organism evidence="6 7">
    <name type="scientific">Nocardia brasiliensis</name>
    <dbReference type="NCBI Taxonomy" id="37326"/>
    <lineage>
        <taxon>Bacteria</taxon>
        <taxon>Bacillati</taxon>
        <taxon>Actinomycetota</taxon>
        <taxon>Actinomycetes</taxon>
        <taxon>Mycobacteriales</taxon>
        <taxon>Nocardiaceae</taxon>
        <taxon>Nocardia</taxon>
    </lineage>
</organism>
<dbReference type="PRINTS" id="PR00420">
    <property type="entry name" value="RNGMNOXGNASE"/>
</dbReference>
<accession>A0A6G9XRX6</accession>
<name>A0A6G9XRX6_NOCBR</name>
<dbReference type="Proteomes" id="UP000501705">
    <property type="component" value="Chromosome"/>
</dbReference>
<keyword evidence="1" id="KW-0285">Flavoprotein</keyword>
<evidence type="ECO:0000256" key="3">
    <source>
        <dbReference type="ARBA" id="ARBA00023002"/>
    </source>
</evidence>
<dbReference type="InterPro" id="IPR002938">
    <property type="entry name" value="FAD-bd"/>
</dbReference>
<feature type="domain" description="FAD-binding" evidence="5">
    <location>
        <begin position="155"/>
        <end position="362"/>
    </location>
</feature>
<dbReference type="PANTHER" id="PTHR47178:SF5">
    <property type="entry name" value="FAD-BINDING DOMAIN-CONTAINING PROTEIN"/>
    <property type="match status" value="1"/>
</dbReference>
<keyword evidence="2" id="KW-0274">FAD</keyword>
<dbReference type="GO" id="GO:0071949">
    <property type="term" value="F:FAD binding"/>
    <property type="evidence" value="ECO:0007669"/>
    <property type="project" value="InterPro"/>
</dbReference>
<evidence type="ECO:0000256" key="1">
    <source>
        <dbReference type="ARBA" id="ARBA00022630"/>
    </source>
</evidence>
<dbReference type="PANTHER" id="PTHR47178">
    <property type="entry name" value="MONOOXYGENASE, FAD-BINDING"/>
    <property type="match status" value="1"/>
</dbReference>
<dbReference type="AlphaFoldDB" id="A0A6G9XRX6"/>
<dbReference type="GO" id="GO:0004497">
    <property type="term" value="F:monooxygenase activity"/>
    <property type="evidence" value="ECO:0007669"/>
    <property type="project" value="UniProtKB-KW"/>
</dbReference>
<evidence type="ECO:0000259" key="5">
    <source>
        <dbReference type="Pfam" id="PF01494"/>
    </source>
</evidence>
<dbReference type="InterPro" id="IPR036188">
    <property type="entry name" value="FAD/NAD-bd_sf"/>
</dbReference>
<evidence type="ECO:0000256" key="2">
    <source>
        <dbReference type="ARBA" id="ARBA00022827"/>
    </source>
</evidence>
<evidence type="ECO:0000313" key="6">
    <source>
        <dbReference type="EMBL" id="QIS03667.1"/>
    </source>
</evidence>
<gene>
    <name evidence="6" type="ORF">F5X71_16270</name>
</gene>
<dbReference type="Gene3D" id="3.50.50.60">
    <property type="entry name" value="FAD/NAD(P)-binding domain"/>
    <property type="match status" value="1"/>
</dbReference>
<keyword evidence="3" id="KW-0560">Oxidoreductase</keyword>
<proteinExistence type="predicted"/>
<protein>
    <submittedName>
        <fullName evidence="6">NAD(P)-binding protein</fullName>
    </submittedName>
</protein>
<sequence length="394" mass="42743">MTGSRTRKDNGISDTRRVLIAGGGVGGLTLAHALRHNGIEVVVYEQDATPTTREQGYRIHIDANGNAALRFCLSAETFDLVRDTSGANDDTLGSYTHWLREVMTRHFPGVTDELITCVDRNAFRRALLTGLDDAVWFGTTVAGYRVTGSGRVRVEFAEGGADEGDLLVGADGIGSAVRRQLLPQADVKDLGTRCVYGRMTLTEKTEALIPEPIRHGFNWIADDTGCGAGFAPVRFRSRPDGIADYLMVTLLATPERLGVTDEQLFDHPAQRLGEIAANAVRDWHPRFRELFTHADPETFFPITMRAGERVEAWRSGPVTLLGDAIHTMPPFGGVGANTALQDAATLAGELLSAARGEQSLIDAVAAYENIMLPRGFDTIDSSLQLAVQMFGETV</sequence>
<dbReference type="RefSeq" id="WP_167462734.1">
    <property type="nucleotide sequence ID" value="NZ_CP046171.1"/>
</dbReference>
<dbReference type="SUPFAM" id="SSF51905">
    <property type="entry name" value="FAD/NAD(P)-binding domain"/>
    <property type="match status" value="1"/>
</dbReference>
<dbReference type="EMBL" id="CP046171">
    <property type="protein sequence ID" value="QIS03667.1"/>
    <property type="molecule type" value="Genomic_DNA"/>
</dbReference>
<reference evidence="6 7" key="1">
    <citation type="journal article" date="2019" name="ACS Chem. Biol.">
        <title>Identification and Mobilization of a Cryptic Antibiotic Biosynthesis Gene Locus from a Human-Pathogenic Nocardia Isolate.</title>
        <authorList>
            <person name="Herisse M."/>
            <person name="Ishida K."/>
            <person name="Porter J.L."/>
            <person name="Howden B."/>
            <person name="Hertweck C."/>
            <person name="Stinear T.P."/>
            <person name="Pidot S.J."/>
        </authorList>
    </citation>
    <scope>NUCLEOTIDE SEQUENCE [LARGE SCALE GENOMIC DNA]</scope>
    <source>
        <strain evidence="6 7">AUSMDU00024985</strain>
    </source>
</reference>
<evidence type="ECO:0000256" key="4">
    <source>
        <dbReference type="ARBA" id="ARBA00023033"/>
    </source>
</evidence>
<evidence type="ECO:0000313" key="7">
    <source>
        <dbReference type="Proteomes" id="UP000501705"/>
    </source>
</evidence>
<dbReference type="Pfam" id="PF13450">
    <property type="entry name" value="NAD_binding_8"/>
    <property type="match status" value="1"/>
</dbReference>
<dbReference type="Pfam" id="PF01494">
    <property type="entry name" value="FAD_binding_3"/>
    <property type="match status" value="1"/>
</dbReference>
<keyword evidence="4" id="KW-0503">Monooxygenase</keyword>